<dbReference type="EMBL" id="BAABFL010000391">
    <property type="protein sequence ID" value="GAA4650386.1"/>
    <property type="molecule type" value="Genomic_DNA"/>
</dbReference>
<sequence length="50" mass="5682">MPLLAVKQETQLFFQLAQRHTGRRLGDMQALCGGSNISVKRYSPEDFKLT</sequence>
<gene>
    <name evidence="1" type="ORF">GCM10023116_26690</name>
</gene>
<proteinExistence type="predicted"/>
<dbReference type="Proteomes" id="UP001500604">
    <property type="component" value="Unassembled WGS sequence"/>
</dbReference>
<evidence type="ECO:0000313" key="2">
    <source>
        <dbReference type="Proteomes" id="UP001500604"/>
    </source>
</evidence>
<comment type="caution">
    <text evidence="1">The sequence shown here is derived from an EMBL/GenBank/DDBJ whole genome shotgun (WGS) entry which is preliminary data.</text>
</comment>
<organism evidence="1 2">
    <name type="scientific">Kistimonas scapharcae</name>
    <dbReference type="NCBI Taxonomy" id="1036133"/>
    <lineage>
        <taxon>Bacteria</taxon>
        <taxon>Pseudomonadati</taxon>
        <taxon>Pseudomonadota</taxon>
        <taxon>Gammaproteobacteria</taxon>
        <taxon>Oceanospirillales</taxon>
        <taxon>Endozoicomonadaceae</taxon>
        <taxon>Kistimonas</taxon>
    </lineage>
</organism>
<reference evidence="2" key="1">
    <citation type="journal article" date="2019" name="Int. J. Syst. Evol. Microbiol.">
        <title>The Global Catalogue of Microorganisms (GCM) 10K type strain sequencing project: providing services to taxonomists for standard genome sequencing and annotation.</title>
        <authorList>
            <consortium name="The Broad Institute Genomics Platform"/>
            <consortium name="The Broad Institute Genome Sequencing Center for Infectious Disease"/>
            <person name="Wu L."/>
            <person name="Ma J."/>
        </authorList>
    </citation>
    <scope>NUCLEOTIDE SEQUENCE [LARGE SCALE GENOMIC DNA]</scope>
    <source>
        <strain evidence="2">JCM 17805</strain>
    </source>
</reference>
<protein>
    <submittedName>
        <fullName evidence="1">Uncharacterized protein</fullName>
    </submittedName>
</protein>
<keyword evidence="2" id="KW-1185">Reference proteome</keyword>
<name>A0ABP8V3L3_9GAMM</name>
<evidence type="ECO:0000313" key="1">
    <source>
        <dbReference type="EMBL" id="GAA4650386.1"/>
    </source>
</evidence>
<accession>A0ABP8V3L3</accession>